<dbReference type="GO" id="GO:0016746">
    <property type="term" value="F:acyltransferase activity"/>
    <property type="evidence" value="ECO:0007669"/>
    <property type="project" value="UniProtKB-KW"/>
</dbReference>
<evidence type="ECO:0000313" key="3">
    <source>
        <dbReference type="Proteomes" id="UP000579523"/>
    </source>
</evidence>
<organism evidence="2 3">
    <name type="scientific">Streptomyces griseomycini</name>
    <dbReference type="NCBI Taxonomy" id="66895"/>
    <lineage>
        <taxon>Bacteria</taxon>
        <taxon>Bacillati</taxon>
        <taxon>Actinomycetota</taxon>
        <taxon>Actinomycetes</taxon>
        <taxon>Kitasatosporales</taxon>
        <taxon>Streptomycetaceae</taxon>
        <taxon>Streptomyces</taxon>
    </lineage>
</organism>
<feature type="region of interest" description="Disordered" evidence="1">
    <location>
        <begin position="1"/>
        <end position="70"/>
    </location>
</feature>
<keyword evidence="2" id="KW-0808">Transferase</keyword>
<proteinExistence type="predicted"/>
<sequence length="278" mass="30337">MPGAAPRRGWSARCGGDPGASARTRRRGGGRPGRGANGALCPAAPAAAACTARPRQPVQQRRRESPVTRAEAHLLLTESALQHRQLVAQGEDLHILVPIAHREQTQHGERVRHAQAGQSQQHGRSSCRVGRQPRDGTDSTDRTRHPAHPAHQLRPGRMRLPASAGSHRALARRSRPPRLETPCDRRPARNPARRHAHRRQPARRHPTPAPARRGPADPGPAGTLPPQARRLCADRGYDFDKCCRLLGKRGVKPVIARRGVAHGSGLGKVRWVVERAFA</sequence>
<keyword evidence="2" id="KW-0012">Acyltransferase</keyword>
<keyword evidence="2" id="KW-0670">Pyruvate</keyword>
<protein>
    <submittedName>
        <fullName evidence="2">Pyruvate/2-oxoglutarate dehydrogenase complex dihydrolipoamide acyltransferase (E2) component</fullName>
    </submittedName>
</protein>
<reference evidence="2 3" key="1">
    <citation type="submission" date="2020-08" db="EMBL/GenBank/DDBJ databases">
        <title>Genomic Encyclopedia of Type Strains, Phase III (KMG-III): the genomes of soil and plant-associated and newly described type strains.</title>
        <authorList>
            <person name="Whitman W."/>
        </authorList>
    </citation>
    <scope>NUCLEOTIDE SEQUENCE [LARGE SCALE GENOMIC DNA]</scope>
    <source>
        <strain evidence="2 3">CECT 3273</strain>
    </source>
</reference>
<dbReference type="EMBL" id="JACHJI010000024">
    <property type="protein sequence ID" value="MBB4903172.1"/>
    <property type="molecule type" value="Genomic_DNA"/>
</dbReference>
<feature type="compositionally biased region" description="Basic and acidic residues" evidence="1">
    <location>
        <begin position="177"/>
        <end position="187"/>
    </location>
</feature>
<accession>A0A7W7PXK4</accession>
<dbReference type="Proteomes" id="UP000579523">
    <property type="component" value="Unassembled WGS sequence"/>
</dbReference>
<feature type="compositionally biased region" description="Basic and acidic residues" evidence="1">
    <location>
        <begin position="132"/>
        <end position="144"/>
    </location>
</feature>
<name>A0A7W7PXK4_9ACTN</name>
<feature type="compositionally biased region" description="Basic residues" evidence="1">
    <location>
        <begin position="191"/>
        <end position="206"/>
    </location>
</feature>
<gene>
    <name evidence="2" type="ORF">FHS37_007269</name>
</gene>
<feature type="region of interest" description="Disordered" evidence="1">
    <location>
        <begin position="104"/>
        <end position="225"/>
    </location>
</feature>
<dbReference type="AlphaFoldDB" id="A0A7W7PXK4"/>
<evidence type="ECO:0000256" key="1">
    <source>
        <dbReference type="SAM" id="MobiDB-lite"/>
    </source>
</evidence>
<feature type="compositionally biased region" description="Low complexity" evidence="1">
    <location>
        <begin position="37"/>
        <end position="59"/>
    </location>
</feature>
<evidence type="ECO:0000313" key="2">
    <source>
        <dbReference type="EMBL" id="MBB4903172.1"/>
    </source>
</evidence>
<keyword evidence="3" id="KW-1185">Reference proteome</keyword>
<comment type="caution">
    <text evidence="2">The sequence shown here is derived from an EMBL/GenBank/DDBJ whole genome shotgun (WGS) entry which is preliminary data.</text>
</comment>
<feature type="compositionally biased region" description="Basic and acidic residues" evidence="1">
    <location>
        <begin position="61"/>
        <end position="70"/>
    </location>
</feature>